<dbReference type="Pfam" id="PF18899">
    <property type="entry name" value="DUF5655"/>
    <property type="match status" value="1"/>
</dbReference>
<comment type="caution">
    <text evidence="2">The sequence shown here is derived from an EMBL/GenBank/DDBJ whole genome shotgun (WGS) entry which is preliminary data.</text>
</comment>
<protein>
    <recommendedName>
        <fullName evidence="1">DUF5655 domain-containing protein</fullName>
    </recommendedName>
</protein>
<dbReference type="RefSeq" id="WP_070659463.1">
    <property type="nucleotide sequence ID" value="NZ_MSKM01000020.1"/>
</dbReference>
<reference evidence="2 3" key="1">
    <citation type="submission" date="2016-12" db="EMBL/GenBank/DDBJ databases">
        <title>Genomic comparison of strains in the 'Actinomyces naeslundii' group.</title>
        <authorList>
            <person name="Mughal S.R."/>
            <person name="Do T."/>
            <person name="Gilbert S.C."/>
            <person name="Witherden E.A."/>
            <person name="Didelot X."/>
            <person name="Beighton D."/>
        </authorList>
    </citation>
    <scope>NUCLEOTIDE SEQUENCE [LARGE SCALE GENOMIC DNA]</scope>
    <source>
        <strain evidence="2 3">MMRCO6-1</strain>
    </source>
</reference>
<evidence type="ECO:0000313" key="3">
    <source>
        <dbReference type="Proteomes" id="UP000185772"/>
    </source>
</evidence>
<evidence type="ECO:0000259" key="1">
    <source>
        <dbReference type="Pfam" id="PF18899"/>
    </source>
</evidence>
<dbReference type="EMBL" id="MSKM01000020">
    <property type="protein sequence ID" value="OLO53390.1"/>
    <property type="molecule type" value="Genomic_DNA"/>
</dbReference>
<organism evidence="2 3">
    <name type="scientific">Actinomyces oris</name>
    <dbReference type="NCBI Taxonomy" id="544580"/>
    <lineage>
        <taxon>Bacteria</taxon>
        <taxon>Bacillati</taxon>
        <taxon>Actinomycetota</taxon>
        <taxon>Actinomycetes</taxon>
        <taxon>Actinomycetales</taxon>
        <taxon>Actinomycetaceae</taxon>
        <taxon>Actinomyces</taxon>
    </lineage>
</organism>
<proteinExistence type="predicted"/>
<accession>A0A1Q8VYC6</accession>
<name>A0A1Q8VYC6_9ACTO</name>
<evidence type="ECO:0000313" key="2">
    <source>
        <dbReference type="EMBL" id="OLO53390.1"/>
    </source>
</evidence>
<dbReference type="InterPro" id="IPR043714">
    <property type="entry name" value="DUF5655"/>
</dbReference>
<gene>
    <name evidence="2" type="ORF">BKH27_06590</name>
</gene>
<dbReference type="Proteomes" id="UP000185772">
    <property type="component" value="Unassembled WGS sequence"/>
</dbReference>
<dbReference type="AlphaFoldDB" id="A0A1Q8VYC6"/>
<feature type="domain" description="DUF5655" evidence="1">
    <location>
        <begin position="15"/>
        <end position="118"/>
    </location>
</feature>
<sequence>MPTTSNKMIGDFGGKPASAAMYAAIESYTLSLGSVTKHLTAQVSFSVNRKFLWVWAYERTGDGTLFLNVRLDRPVEEPRVHRVDQVSANRWNHHVVVKTMETVQSDWLKDLIRAGYEFAAR</sequence>